<dbReference type="Proteomes" id="UP000250028">
    <property type="component" value="Unassembled WGS sequence"/>
</dbReference>
<dbReference type="InterPro" id="IPR029016">
    <property type="entry name" value="GAF-like_dom_sf"/>
</dbReference>
<keyword evidence="3" id="KW-1185">Reference proteome</keyword>
<dbReference type="SUPFAM" id="SSF55781">
    <property type="entry name" value="GAF domain-like"/>
    <property type="match status" value="1"/>
</dbReference>
<dbReference type="OrthoDB" id="3928741at2"/>
<feature type="domain" description="GAF" evidence="1">
    <location>
        <begin position="88"/>
        <end position="212"/>
    </location>
</feature>
<organism evidence="2 3">
    <name type="scientific">Branchiibius hedensis</name>
    <dbReference type="NCBI Taxonomy" id="672460"/>
    <lineage>
        <taxon>Bacteria</taxon>
        <taxon>Bacillati</taxon>
        <taxon>Actinomycetota</taxon>
        <taxon>Actinomycetes</taxon>
        <taxon>Micrococcales</taxon>
        <taxon>Dermacoccaceae</taxon>
        <taxon>Branchiibius</taxon>
    </lineage>
</organism>
<dbReference type="EMBL" id="UESZ01000001">
    <property type="protein sequence ID" value="SSA33463.1"/>
    <property type="molecule type" value="Genomic_DNA"/>
</dbReference>
<dbReference type="Pfam" id="PF01590">
    <property type="entry name" value="GAF"/>
    <property type="match status" value="1"/>
</dbReference>
<evidence type="ECO:0000259" key="1">
    <source>
        <dbReference type="Pfam" id="PF01590"/>
    </source>
</evidence>
<dbReference type="RefSeq" id="WP_109684163.1">
    <property type="nucleotide sequence ID" value="NZ_QGDN01000001.1"/>
</dbReference>
<reference evidence="3" key="1">
    <citation type="submission" date="2016-10" db="EMBL/GenBank/DDBJ databases">
        <authorList>
            <person name="Varghese N."/>
            <person name="Submissions S."/>
        </authorList>
    </citation>
    <scope>NUCLEOTIDE SEQUENCE [LARGE SCALE GENOMIC DNA]</scope>
    <source>
        <strain evidence="3">DSM 22951</strain>
    </source>
</reference>
<dbReference type="InterPro" id="IPR003018">
    <property type="entry name" value="GAF"/>
</dbReference>
<evidence type="ECO:0000313" key="3">
    <source>
        <dbReference type="Proteomes" id="UP000250028"/>
    </source>
</evidence>
<gene>
    <name evidence="2" type="ORF">SAMN04489750_0745</name>
</gene>
<accession>A0A2Y9C110</accession>
<protein>
    <recommendedName>
        <fullName evidence="1">GAF domain-containing protein</fullName>
    </recommendedName>
</protein>
<sequence length="391" mass="42408">MTSAAAVAPGVDLGLHARQLVRLHDAVMSGSKPSERPRPVVARSWARMMSLGLDPDRPLHRDILPIDQVHARRSDSALALVADRIRTVLTSVADASLFIVVITDRDGVILWREGSPAILRQADSLGFALGAHWSETYVGTNAIGTALAEQAPVQLFSAEHFEQRQHPWYCTAAPVHDPRDGSLLGIVDVSGPAMTLHPALVALVDSAVQLAQGALWQHHEQQLRRLRERTSHLIATAGSPLLLVDDHGWVAHREGVSVRDRIAAPRADRLLAVPGLGMCFPERVGDGWLVRPAPSPRRLSARLGRDDTLHLSGDDDQPWTVPLSRRHAQILRLLVGTPLGLTAAALSTRLYGDRGHEVAVRAEISRLRRAAGALIVAAPYRIADGIDVVCD</sequence>
<dbReference type="AlphaFoldDB" id="A0A2Y9C110"/>
<name>A0A2Y9C110_9MICO</name>
<evidence type="ECO:0000313" key="2">
    <source>
        <dbReference type="EMBL" id="SSA33463.1"/>
    </source>
</evidence>
<proteinExistence type="predicted"/>
<dbReference type="Gene3D" id="3.30.450.40">
    <property type="match status" value="1"/>
</dbReference>